<accession>A0A2N3Y656</accession>
<dbReference type="Proteomes" id="UP000233786">
    <property type="component" value="Unassembled WGS sequence"/>
</dbReference>
<gene>
    <name evidence="1" type="ORF">A8926_6479</name>
</gene>
<evidence type="ECO:0000313" key="2">
    <source>
        <dbReference type="Proteomes" id="UP000233786"/>
    </source>
</evidence>
<protein>
    <submittedName>
        <fullName evidence="1">Uncharacterized protein</fullName>
    </submittedName>
</protein>
<dbReference type="EMBL" id="PJNB01000001">
    <property type="protein sequence ID" value="PKW18399.1"/>
    <property type="molecule type" value="Genomic_DNA"/>
</dbReference>
<dbReference type="AlphaFoldDB" id="A0A2N3Y656"/>
<keyword evidence="2" id="KW-1185">Reference proteome</keyword>
<organism evidence="1 2">
    <name type="scientific">Saccharopolyspora spinosa</name>
    <dbReference type="NCBI Taxonomy" id="60894"/>
    <lineage>
        <taxon>Bacteria</taxon>
        <taxon>Bacillati</taxon>
        <taxon>Actinomycetota</taxon>
        <taxon>Actinomycetes</taxon>
        <taxon>Pseudonocardiales</taxon>
        <taxon>Pseudonocardiaceae</taxon>
        <taxon>Saccharopolyspora</taxon>
    </lineage>
</organism>
<comment type="caution">
    <text evidence="1">The sequence shown here is derived from an EMBL/GenBank/DDBJ whole genome shotgun (WGS) entry which is preliminary data.</text>
</comment>
<reference evidence="1" key="1">
    <citation type="submission" date="2017-12" db="EMBL/GenBank/DDBJ databases">
        <title>Sequencing the genomes of 1000 Actinobacteria strains.</title>
        <authorList>
            <person name="Klenk H.-P."/>
        </authorList>
    </citation>
    <scope>NUCLEOTIDE SEQUENCE [LARGE SCALE GENOMIC DNA]</scope>
    <source>
        <strain evidence="1">DSM 44228</strain>
    </source>
</reference>
<name>A0A2N3Y656_SACSN</name>
<sequence>MGADVERNRSTFEKHYLLRIHVKPVLWQVLVISHYRVILNGRWERVSPIRNHFLAPCGLE</sequence>
<evidence type="ECO:0000313" key="1">
    <source>
        <dbReference type="EMBL" id="PKW18399.1"/>
    </source>
</evidence>
<proteinExistence type="predicted"/>
<dbReference type="STRING" id="994479.GCA_000194155_04577"/>